<dbReference type="GO" id="GO:0071008">
    <property type="term" value="C:U2-type post-mRNA release spliceosomal complex"/>
    <property type="evidence" value="ECO:0007669"/>
    <property type="project" value="InterPro"/>
</dbReference>
<organism evidence="5 6">
    <name type="scientific">Olpidium bornovanus</name>
    <dbReference type="NCBI Taxonomy" id="278681"/>
    <lineage>
        <taxon>Eukaryota</taxon>
        <taxon>Fungi</taxon>
        <taxon>Fungi incertae sedis</taxon>
        <taxon>Olpidiomycota</taxon>
        <taxon>Olpidiomycotina</taxon>
        <taxon>Olpidiomycetes</taxon>
        <taxon>Olpidiales</taxon>
        <taxon>Olpidiaceae</taxon>
        <taxon>Olpidium</taxon>
    </lineage>
</organism>
<dbReference type="AlphaFoldDB" id="A0A8H7ZVW4"/>
<feature type="compositionally biased region" description="Basic and acidic residues" evidence="4">
    <location>
        <begin position="60"/>
        <end position="69"/>
    </location>
</feature>
<proteinExistence type="predicted"/>
<feature type="region of interest" description="Disordered" evidence="4">
    <location>
        <begin position="255"/>
        <end position="305"/>
    </location>
</feature>
<dbReference type="EMBL" id="JAEFCI010005402">
    <property type="protein sequence ID" value="KAG5460315.1"/>
    <property type="molecule type" value="Genomic_DNA"/>
</dbReference>
<feature type="coiled-coil region" evidence="3">
    <location>
        <begin position="403"/>
        <end position="476"/>
    </location>
</feature>
<gene>
    <name evidence="5" type="ORF">BJ554DRAFT_7650</name>
</gene>
<dbReference type="InterPro" id="IPR012890">
    <property type="entry name" value="GCFC2-like"/>
</dbReference>
<name>A0A8H7ZVW4_9FUNG</name>
<dbReference type="PANTHER" id="PTHR12214">
    <property type="entry name" value="GC-RICH SEQUENCE DNA-BINDING FACTOR"/>
    <property type="match status" value="1"/>
</dbReference>
<evidence type="ECO:0000256" key="4">
    <source>
        <dbReference type="SAM" id="MobiDB-lite"/>
    </source>
</evidence>
<evidence type="ECO:0000256" key="1">
    <source>
        <dbReference type="ARBA" id="ARBA00004123"/>
    </source>
</evidence>
<reference evidence="5 6" key="1">
    <citation type="journal article" name="Sci. Rep.">
        <title>Genome-scale phylogenetic analyses confirm Olpidium as the closest living zoosporic fungus to the non-flagellated, terrestrial fungi.</title>
        <authorList>
            <person name="Chang Y."/>
            <person name="Rochon D."/>
            <person name="Sekimoto S."/>
            <person name="Wang Y."/>
            <person name="Chovatia M."/>
            <person name="Sandor L."/>
            <person name="Salamov A."/>
            <person name="Grigoriev I.V."/>
            <person name="Stajich J.E."/>
            <person name="Spatafora J.W."/>
        </authorList>
    </citation>
    <scope>NUCLEOTIDE SEQUENCE [LARGE SCALE GENOMIC DNA]</scope>
    <source>
        <strain evidence="5">S191</strain>
    </source>
</reference>
<keyword evidence="2" id="KW-0539">Nucleus</keyword>
<dbReference type="Pfam" id="PF15458">
    <property type="entry name" value="NTR2"/>
    <property type="match status" value="1"/>
</dbReference>
<dbReference type="GO" id="GO:0003677">
    <property type="term" value="F:DNA binding"/>
    <property type="evidence" value="ECO:0007669"/>
    <property type="project" value="InterPro"/>
</dbReference>
<evidence type="ECO:0000256" key="3">
    <source>
        <dbReference type="SAM" id="Coils"/>
    </source>
</evidence>
<dbReference type="OrthoDB" id="429427at2759"/>
<accession>A0A8H7ZVW4</accession>
<sequence>MFTPRNRNARRKRVVLVGAEDTGDGGTHQQLEGERAARERRSWRSENTSLSADEGTEGAEATRADLHMEDGDDCERPVGGAHGDVALPPATSAAKTPRVGGTGTGGGGVAWDVDCTPSHALGTKEKREKKAKPKGAGGLALSFGDEEEAEEVFLVKKSAASRRMAKNRTKRTHLSADMLPASIDIGRVSISGTPSYTAEHLAELRKNAVRTPPSGFGEVDDIVAQKFPLTFAVGGGDGIPDANAVHAARLRRKKARESGVMSPTEFSEPESTAEDFIPLDGSAGSRQVGKYTGPSRLVREEDELDDGEGEYSAYIGEKMVLTQKDISEQKMQRKESMLASLDTLIVDADEDDEQRDWEIDKIRKGGYAEMDKIIRTASYLHKERQRNKKIPAITPIPTMAAVRKRLAEALADVQAQRESYDRQLDQVRKDRVEVLAAVETLSVEVERESERYGQHLAALREKLDEARNDAAAHKIGGFAAGASATEQAPEPMEGDATFAPNIVVTEGDDFVLG</sequence>
<dbReference type="PANTHER" id="PTHR12214:SF0">
    <property type="entry name" value="LD29489P"/>
    <property type="match status" value="1"/>
</dbReference>
<keyword evidence="3" id="KW-0175">Coiled coil</keyword>
<comment type="subcellular location">
    <subcellularLocation>
        <location evidence="1">Nucleus</location>
    </subcellularLocation>
</comment>
<feature type="compositionally biased region" description="Basic and acidic residues" evidence="4">
    <location>
        <begin position="31"/>
        <end position="44"/>
    </location>
</feature>
<feature type="region of interest" description="Disordered" evidence="4">
    <location>
        <begin position="1"/>
        <end position="105"/>
    </location>
</feature>
<evidence type="ECO:0000256" key="2">
    <source>
        <dbReference type="ARBA" id="ARBA00023242"/>
    </source>
</evidence>
<evidence type="ECO:0000313" key="5">
    <source>
        <dbReference type="EMBL" id="KAG5460315.1"/>
    </source>
</evidence>
<keyword evidence="6" id="KW-1185">Reference proteome</keyword>
<evidence type="ECO:0000313" key="6">
    <source>
        <dbReference type="Proteomes" id="UP000673691"/>
    </source>
</evidence>
<dbReference type="GO" id="GO:0000390">
    <property type="term" value="P:spliceosomal complex disassembly"/>
    <property type="evidence" value="ECO:0007669"/>
    <property type="project" value="InterPro"/>
</dbReference>
<dbReference type="InterPro" id="IPR028211">
    <property type="entry name" value="Ntr2"/>
</dbReference>
<comment type="caution">
    <text evidence="5">The sequence shown here is derived from an EMBL/GenBank/DDBJ whole genome shotgun (WGS) entry which is preliminary data.</text>
</comment>
<protein>
    <submittedName>
        <fullName evidence="5">Nineteen complex-related protein 2-domain-containing protein</fullName>
    </submittedName>
</protein>
<dbReference type="Proteomes" id="UP000673691">
    <property type="component" value="Unassembled WGS sequence"/>
</dbReference>